<dbReference type="SUPFAM" id="SSF158568">
    <property type="entry name" value="AF1862-like"/>
    <property type="match status" value="1"/>
</dbReference>
<comment type="caution">
    <text evidence="6">The sequence shown here is derived from an EMBL/GenBank/DDBJ whole genome shotgun (WGS) entry which is preliminary data.</text>
</comment>
<dbReference type="NCBIfam" id="TIGR01881">
    <property type="entry name" value="cas_Cmr5"/>
    <property type="match status" value="1"/>
</dbReference>
<dbReference type="OrthoDB" id="5382920at2"/>
<reference evidence="7" key="1">
    <citation type="submission" date="2016-11" db="EMBL/GenBank/DDBJ databases">
        <authorList>
            <person name="Shukria A."/>
            <person name="Stevens D.C."/>
        </authorList>
    </citation>
    <scope>NUCLEOTIDE SEQUENCE [LARGE SCALE GENOMIC DNA]</scope>
    <source>
        <strain evidence="7">Cbfe23</strain>
    </source>
</reference>
<organism evidence="6 7">
    <name type="scientific">Cystobacter ferrugineus</name>
    <dbReference type="NCBI Taxonomy" id="83449"/>
    <lineage>
        <taxon>Bacteria</taxon>
        <taxon>Pseudomonadati</taxon>
        <taxon>Myxococcota</taxon>
        <taxon>Myxococcia</taxon>
        <taxon>Myxococcales</taxon>
        <taxon>Cystobacterineae</taxon>
        <taxon>Archangiaceae</taxon>
        <taxon>Cystobacter</taxon>
    </lineage>
</organism>
<dbReference type="Pfam" id="PF09701">
    <property type="entry name" value="Cas_Cmr5"/>
    <property type="match status" value="1"/>
</dbReference>
<dbReference type="GO" id="GO:0005737">
    <property type="term" value="C:cytoplasm"/>
    <property type="evidence" value="ECO:0007669"/>
    <property type="project" value="UniProtKB-SubCell"/>
</dbReference>
<comment type="subcellular location">
    <subcellularLocation>
        <location evidence="1">Cytoplasm</location>
    </subcellularLocation>
</comment>
<keyword evidence="4" id="KW-0051">Antiviral defense</keyword>
<evidence type="ECO:0000313" key="7">
    <source>
        <dbReference type="Proteomes" id="UP000182229"/>
    </source>
</evidence>
<dbReference type="STRING" id="83449.BON30_46050"/>
<evidence type="ECO:0000256" key="2">
    <source>
        <dbReference type="ARBA" id="ARBA00006161"/>
    </source>
</evidence>
<keyword evidence="3" id="KW-0963">Cytoplasm</keyword>
<dbReference type="GO" id="GO:0051607">
    <property type="term" value="P:defense response to virus"/>
    <property type="evidence" value="ECO:0007669"/>
    <property type="project" value="UniProtKB-KW"/>
</dbReference>
<reference evidence="6 7" key="2">
    <citation type="submission" date="2016-12" db="EMBL/GenBank/DDBJ databases">
        <title>Draft Genome Sequence of Cystobacter ferrugineus Strain Cbfe23.</title>
        <authorList>
            <person name="Akbar S."/>
            <person name="Dowd S.E."/>
            <person name="Stevens D.C."/>
        </authorList>
    </citation>
    <scope>NUCLEOTIDE SEQUENCE [LARGE SCALE GENOMIC DNA]</scope>
    <source>
        <strain evidence="6 7">Cbfe23</strain>
    </source>
</reference>
<dbReference type="InterPro" id="IPR010160">
    <property type="entry name" value="CRISPR-assoc_prot_Cmr5"/>
</dbReference>
<dbReference type="Proteomes" id="UP000182229">
    <property type="component" value="Unassembled WGS sequence"/>
</dbReference>
<evidence type="ECO:0000256" key="1">
    <source>
        <dbReference type="ARBA" id="ARBA00004496"/>
    </source>
</evidence>
<evidence type="ECO:0000256" key="4">
    <source>
        <dbReference type="ARBA" id="ARBA00023118"/>
    </source>
</evidence>
<accession>A0A1L9AV49</accession>
<dbReference type="EMBL" id="MPIN01000025">
    <property type="protein sequence ID" value="OJH33895.1"/>
    <property type="molecule type" value="Genomic_DNA"/>
</dbReference>
<name>A0A1L9AV49_9BACT</name>
<dbReference type="InterPro" id="IPR023101">
    <property type="entry name" value="AF1862-like_dom_sf"/>
</dbReference>
<protein>
    <recommendedName>
        <fullName evidence="5">CRISPR type III-B/RAMP module-associated protein Cmr5</fullName>
    </recommendedName>
</protein>
<dbReference type="Gene3D" id="1.10.520.30">
    <property type="entry name" value="AF1862-like domain"/>
    <property type="match status" value="1"/>
</dbReference>
<gene>
    <name evidence="6" type="ORF">BON30_46050</name>
</gene>
<dbReference type="RefSeq" id="WP_071905011.1">
    <property type="nucleotide sequence ID" value="NZ_MPIN01000025.1"/>
</dbReference>
<comment type="similarity">
    <text evidence="2">Belongs to the CRISPR system Cmr5 family.</text>
</comment>
<evidence type="ECO:0000256" key="5">
    <source>
        <dbReference type="ARBA" id="ARBA00030001"/>
    </source>
</evidence>
<proteinExistence type="inferred from homology"/>
<evidence type="ECO:0000256" key="3">
    <source>
        <dbReference type="ARBA" id="ARBA00022490"/>
    </source>
</evidence>
<dbReference type="AlphaFoldDB" id="A0A1L9AV49"/>
<sequence>MTRLTREQQRALHAYERVKRVPEKERPDYETQVNALGSTVLRNGLAAALAFLERDQEKKAAARQLLDDLASARIPGLQRARGAELPDAVRRLELRGYMLATREVLQLAIWFRRAVQATFKKKEQGHVAGVES</sequence>
<keyword evidence="7" id="KW-1185">Reference proteome</keyword>
<evidence type="ECO:0000313" key="6">
    <source>
        <dbReference type="EMBL" id="OJH33895.1"/>
    </source>
</evidence>